<dbReference type="OrthoDB" id="441333at2759"/>
<sequence>MMSPSTAGYRKISLILLTVGVEGRRLLTSHKQQSSPNVISLDEFEKRFVGSLELSDDCYITPGGDMVDSARVPEDIPEHNQGPSDVFCHFRGLGEALCVAKKRDGDFTDMFMYNSTADKHGGISSETRSCEVLTNPPIVSVDKMKQESSLLFKGCGVKKAQKRDVWNDMKKLAWRKIRKALKDTYRNMRMIDNEGDGKQIERTHLLIMPCDIDQPKIDFMTSVAYENPIGGIPDKFNLFFTGRDGHHDQTYTFRRLIPQDVGTDETTSEMRDETRMQTYVSTRPAYTAVIQEGLRNGVPRRKALKFTEEIGGEKVEQRIKRKHTTVDNGIVHTVYTIGDNEGEAFTFLHKKQNFRAMVVFRHGKWAVLQNAYKPKYNESLDVNHLSLVLRY</sequence>
<gene>
    <name evidence="1" type="ORF">FOL47_008741</name>
</gene>
<accession>A0A7J6LCH9</accession>
<proteinExistence type="predicted"/>
<name>A0A7J6LCH9_PERCH</name>
<organism evidence="1 2">
    <name type="scientific">Perkinsus chesapeaki</name>
    <name type="common">Clam parasite</name>
    <name type="synonym">Perkinsus andrewsi</name>
    <dbReference type="NCBI Taxonomy" id="330153"/>
    <lineage>
        <taxon>Eukaryota</taxon>
        <taxon>Sar</taxon>
        <taxon>Alveolata</taxon>
        <taxon>Perkinsozoa</taxon>
        <taxon>Perkinsea</taxon>
        <taxon>Perkinsida</taxon>
        <taxon>Perkinsidae</taxon>
        <taxon>Perkinsus</taxon>
    </lineage>
</organism>
<keyword evidence="2" id="KW-1185">Reference proteome</keyword>
<dbReference type="AlphaFoldDB" id="A0A7J6LCH9"/>
<reference evidence="1 2" key="1">
    <citation type="submission" date="2020-04" db="EMBL/GenBank/DDBJ databases">
        <title>Perkinsus chesapeaki whole genome sequence.</title>
        <authorList>
            <person name="Bogema D.R."/>
        </authorList>
    </citation>
    <scope>NUCLEOTIDE SEQUENCE [LARGE SCALE GENOMIC DNA]</scope>
    <source>
        <strain evidence="1">ATCC PRA-425</strain>
    </source>
</reference>
<dbReference type="Proteomes" id="UP000591131">
    <property type="component" value="Unassembled WGS sequence"/>
</dbReference>
<evidence type="ECO:0000313" key="2">
    <source>
        <dbReference type="Proteomes" id="UP000591131"/>
    </source>
</evidence>
<dbReference type="EMBL" id="JAAPAO010000576">
    <property type="protein sequence ID" value="KAF4656811.1"/>
    <property type="molecule type" value="Genomic_DNA"/>
</dbReference>
<evidence type="ECO:0000313" key="1">
    <source>
        <dbReference type="EMBL" id="KAF4656811.1"/>
    </source>
</evidence>
<protein>
    <submittedName>
        <fullName evidence="1">Uncharacterized protein</fullName>
    </submittedName>
</protein>
<comment type="caution">
    <text evidence="1">The sequence shown here is derived from an EMBL/GenBank/DDBJ whole genome shotgun (WGS) entry which is preliminary data.</text>
</comment>